<keyword evidence="2" id="KW-0560">Oxidoreductase</keyword>
<evidence type="ECO:0000259" key="4">
    <source>
        <dbReference type="Pfam" id="PF21761"/>
    </source>
</evidence>
<protein>
    <submittedName>
        <fullName evidence="5">6-phosphogluconate dehydrogenase NAD-binding protein</fullName>
    </submittedName>
</protein>
<accession>D2PME9</accession>
<dbReference type="eggNOG" id="COG2084">
    <property type="taxonomic scope" value="Bacteria"/>
</dbReference>
<dbReference type="PANTHER" id="PTHR43580:SF2">
    <property type="entry name" value="CYTOKINE-LIKE NUCLEAR FACTOR N-PAC"/>
    <property type="match status" value="1"/>
</dbReference>
<dbReference type="PANTHER" id="PTHR43580">
    <property type="entry name" value="OXIDOREDUCTASE GLYR1-RELATED"/>
    <property type="match status" value="1"/>
</dbReference>
<dbReference type="PIRSF" id="PIRSF000103">
    <property type="entry name" value="HIBADH"/>
    <property type="match status" value="1"/>
</dbReference>
<dbReference type="InterPro" id="IPR006115">
    <property type="entry name" value="6PGDH_NADP-bd"/>
</dbReference>
<comment type="similarity">
    <text evidence="1">Belongs to the HIBADH-related family.</text>
</comment>
<dbReference type="Gene3D" id="1.10.1040.10">
    <property type="entry name" value="N-(1-d-carboxylethyl)-l-norvaline Dehydrogenase, domain 2"/>
    <property type="match status" value="1"/>
</dbReference>
<reference evidence="5 6" key="2">
    <citation type="journal article" date="2010" name="Stand. Genomic Sci.">
        <title>Complete genome sequence of Kribbella flavida type strain (IFO 14399).</title>
        <authorList>
            <person name="Pukall R."/>
            <person name="Lapidus A."/>
            <person name="Glavina Del Rio T."/>
            <person name="Copeland A."/>
            <person name="Tice H."/>
            <person name="Cheng J.-F."/>
            <person name="Lucas S."/>
            <person name="Chen F."/>
            <person name="Nolan M."/>
            <person name="LaButti K."/>
            <person name="Pati A."/>
            <person name="Ivanova N."/>
            <person name="Mavrommatis K."/>
            <person name="Mikhailova N."/>
            <person name="Pitluck S."/>
            <person name="Bruce D."/>
            <person name="Goodwin L."/>
            <person name="Land M."/>
            <person name="Hauser L."/>
            <person name="Chang Y.-J."/>
            <person name="Jeffries C.D."/>
            <person name="Chen A."/>
            <person name="Palaniappan K."/>
            <person name="Chain P."/>
            <person name="Rohde M."/>
            <person name="Goeker M."/>
            <person name="Bristow J."/>
            <person name="Eisen J.A."/>
            <person name="Markowitz V."/>
            <person name="Hugenholtz P."/>
            <person name="Kyrpides N.C."/>
            <person name="Klenk H.-P."/>
            <person name="Brettin T."/>
        </authorList>
    </citation>
    <scope>NUCLEOTIDE SEQUENCE [LARGE SCALE GENOMIC DNA]</scope>
    <source>
        <strain evidence="6">DSM 17836 / JCM 10339 / NBRC 14399</strain>
    </source>
</reference>
<sequence length="288" mass="29650">MHNDITVIGLGEMGSALAGALVGAGHRVTVWNRSRGKAAALTDRGATAAHDAAAAVAASPVVLVCVSDYAATRAILEAPGVGGQLAGRVLVQLSTGTPQDARELDELVRGLGAEYLDGAILAWPRQIGTPDAYVAVSGPEATFRRVEKLLLSVAGAATYAGPRVTGAAAQFAATLAYLAGHWIGFAHGARIYQAEGFGVEQFGRLLAGLGPILAADNVHMATVVAENRFTDPESTLRTAGHDIQGLVRQAAEAGIDDTFPAFAAAVFERAVAAGYGDEEHVAVIKTMR</sequence>
<evidence type="ECO:0000256" key="1">
    <source>
        <dbReference type="ARBA" id="ARBA00009080"/>
    </source>
</evidence>
<proteinExistence type="inferred from homology"/>
<evidence type="ECO:0000259" key="3">
    <source>
        <dbReference type="Pfam" id="PF03446"/>
    </source>
</evidence>
<dbReference type="STRING" id="479435.Kfla_1597"/>
<dbReference type="AlphaFoldDB" id="D2PME9"/>
<dbReference type="GO" id="GO:0016491">
    <property type="term" value="F:oxidoreductase activity"/>
    <property type="evidence" value="ECO:0007669"/>
    <property type="project" value="UniProtKB-KW"/>
</dbReference>
<dbReference type="Pfam" id="PF21761">
    <property type="entry name" value="RedAm-like_C"/>
    <property type="match status" value="1"/>
</dbReference>
<dbReference type="KEGG" id="kfl:Kfla_1597"/>
<feature type="domain" description="6-phosphogluconate dehydrogenase NADP-binding" evidence="3">
    <location>
        <begin position="4"/>
        <end position="161"/>
    </location>
</feature>
<evidence type="ECO:0000313" key="6">
    <source>
        <dbReference type="Proteomes" id="UP000007967"/>
    </source>
</evidence>
<dbReference type="InterPro" id="IPR036291">
    <property type="entry name" value="NAD(P)-bd_dom_sf"/>
</dbReference>
<dbReference type="GO" id="GO:0050661">
    <property type="term" value="F:NADP binding"/>
    <property type="evidence" value="ECO:0007669"/>
    <property type="project" value="InterPro"/>
</dbReference>
<dbReference type="InterPro" id="IPR013328">
    <property type="entry name" value="6PGD_dom2"/>
</dbReference>
<evidence type="ECO:0000313" key="5">
    <source>
        <dbReference type="EMBL" id="ADB30693.1"/>
    </source>
</evidence>
<dbReference type="OrthoDB" id="4029976at2"/>
<dbReference type="EMBL" id="CP001736">
    <property type="protein sequence ID" value="ADB30693.1"/>
    <property type="molecule type" value="Genomic_DNA"/>
</dbReference>
<dbReference type="Pfam" id="PF03446">
    <property type="entry name" value="NAD_binding_2"/>
    <property type="match status" value="1"/>
</dbReference>
<dbReference type="SUPFAM" id="SSF51735">
    <property type="entry name" value="NAD(P)-binding Rossmann-fold domains"/>
    <property type="match status" value="1"/>
</dbReference>
<dbReference type="HOGENOM" id="CLU_035117_2_1_11"/>
<dbReference type="InterPro" id="IPR051265">
    <property type="entry name" value="HIBADH-related_NP60_sf"/>
</dbReference>
<dbReference type="Gene3D" id="3.40.50.720">
    <property type="entry name" value="NAD(P)-binding Rossmann-like Domain"/>
    <property type="match status" value="1"/>
</dbReference>
<feature type="domain" description="NADPH-dependent reductive aminase-like C-terminal" evidence="4">
    <location>
        <begin position="172"/>
        <end position="288"/>
    </location>
</feature>
<reference evidence="6" key="1">
    <citation type="submission" date="2009-09" db="EMBL/GenBank/DDBJ databases">
        <title>The complete genome of Kribbella flavida DSM 17836.</title>
        <authorList>
            <consortium name="US DOE Joint Genome Institute (JGI-PGF)"/>
            <person name="Lucas S."/>
            <person name="Copeland A."/>
            <person name="Lapidus A."/>
            <person name="Glavina del Rio T."/>
            <person name="Dalin E."/>
            <person name="Tice H."/>
            <person name="Bruce D."/>
            <person name="Goodwin L."/>
            <person name="Pitluck S."/>
            <person name="Kyrpides N."/>
            <person name="Mavromatis K."/>
            <person name="Ivanova N."/>
            <person name="Saunders E."/>
            <person name="Brettin T."/>
            <person name="Detter J.C."/>
            <person name="Han C."/>
            <person name="Larimer F."/>
            <person name="Land M."/>
            <person name="Hauser L."/>
            <person name="Markowitz V."/>
            <person name="Cheng J.-F."/>
            <person name="Hugenholtz P."/>
            <person name="Woyke T."/>
            <person name="Wu D."/>
            <person name="Pukall R."/>
            <person name="Klenk H.-P."/>
            <person name="Eisen J.A."/>
        </authorList>
    </citation>
    <scope>NUCLEOTIDE SEQUENCE [LARGE SCALE GENOMIC DNA]</scope>
    <source>
        <strain evidence="6">DSM 17836 / JCM 10339 / NBRC 14399</strain>
    </source>
</reference>
<organism evidence="5 6">
    <name type="scientific">Kribbella flavida (strain DSM 17836 / JCM 10339 / NBRC 14399)</name>
    <dbReference type="NCBI Taxonomy" id="479435"/>
    <lineage>
        <taxon>Bacteria</taxon>
        <taxon>Bacillati</taxon>
        <taxon>Actinomycetota</taxon>
        <taxon>Actinomycetes</taxon>
        <taxon>Propionibacteriales</taxon>
        <taxon>Kribbellaceae</taxon>
        <taxon>Kribbella</taxon>
    </lineage>
</organism>
<dbReference type="InterPro" id="IPR048666">
    <property type="entry name" value="RedAm-like_C"/>
</dbReference>
<gene>
    <name evidence="5" type="ordered locus">Kfla_1597</name>
</gene>
<dbReference type="Proteomes" id="UP000007967">
    <property type="component" value="Chromosome"/>
</dbReference>
<keyword evidence="6" id="KW-1185">Reference proteome</keyword>
<dbReference type="InterPro" id="IPR015815">
    <property type="entry name" value="HIBADH-related"/>
</dbReference>
<name>D2PME9_KRIFD</name>
<evidence type="ECO:0000256" key="2">
    <source>
        <dbReference type="ARBA" id="ARBA00023002"/>
    </source>
</evidence>